<evidence type="ECO:0000313" key="3">
    <source>
        <dbReference type="Proteomes" id="UP000830552"/>
    </source>
</evidence>
<protein>
    <submittedName>
        <fullName evidence="2">Beta-lactamase family protein</fullName>
    </submittedName>
</protein>
<evidence type="ECO:0000313" key="2">
    <source>
        <dbReference type="EMBL" id="UPQ75392.1"/>
    </source>
</evidence>
<organism evidence="2 3">
    <name type="scientific">Chryseobacterium nepalense</name>
    <dbReference type="NCBI Taxonomy" id="1854498"/>
    <lineage>
        <taxon>Bacteria</taxon>
        <taxon>Pseudomonadati</taxon>
        <taxon>Bacteroidota</taxon>
        <taxon>Flavobacteriia</taxon>
        <taxon>Flavobacteriales</taxon>
        <taxon>Weeksellaceae</taxon>
        <taxon>Chryseobacterium group</taxon>
        <taxon>Chryseobacterium</taxon>
    </lineage>
</organism>
<proteinExistence type="predicted"/>
<feature type="domain" description="Beta-lactamase-related" evidence="1">
    <location>
        <begin position="259"/>
        <end position="539"/>
    </location>
</feature>
<dbReference type="InterPro" id="IPR012338">
    <property type="entry name" value="Beta-lactam/transpept-like"/>
</dbReference>
<dbReference type="InterPro" id="IPR001466">
    <property type="entry name" value="Beta-lactam-related"/>
</dbReference>
<dbReference type="RefSeq" id="WP_248391262.1">
    <property type="nucleotide sequence ID" value="NZ_CP096203.1"/>
</dbReference>
<dbReference type="PANTHER" id="PTHR43283">
    <property type="entry name" value="BETA-LACTAMASE-RELATED"/>
    <property type="match status" value="1"/>
</dbReference>
<evidence type="ECO:0000259" key="1">
    <source>
        <dbReference type="Pfam" id="PF00144"/>
    </source>
</evidence>
<accession>A0ABY4K3M8</accession>
<gene>
    <name evidence="2" type="ORF">M0D58_15250</name>
</gene>
<dbReference type="Gene3D" id="3.40.710.10">
    <property type="entry name" value="DD-peptidase/beta-lactamase superfamily"/>
    <property type="match status" value="1"/>
</dbReference>
<dbReference type="InterPro" id="IPR050789">
    <property type="entry name" value="Diverse_Enzym_Activities"/>
</dbReference>
<name>A0ABY4K3M8_9FLAO</name>
<dbReference type="SUPFAM" id="SSF56601">
    <property type="entry name" value="beta-lactamase/transpeptidase-like"/>
    <property type="match status" value="1"/>
</dbReference>
<dbReference type="Proteomes" id="UP000830552">
    <property type="component" value="Chromosome"/>
</dbReference>
<reference evidence="2" key="1">
    <citation type="submission" date="2022-04" db="EMBL/GenBank/DDBJ databases">
        <title>Evolutionary, genomic, and biogeographic characterization of Chryseobacterium nepalense represented by a plastic-degrading bacterium AC3.</title>
        <authorList>
            <person name="Yin Z."/>
            <person name="Liu X."/>
            <person name="Wang D."/>
            <person name="Xie Z."/>
        </authorList>
    </citation>
    <scope>NUCLEOTIDE SEQUENCE</scope>
    <source>
        <strain evidence="2">AC3</strain>
    </source>
</reference>
<dbReference type="PANTHER" id="PTHR43283:SF7">
    <property type="entry name" value="BETA-LACTAMASE-RELATED DOMAIN-CONTAINING PROTEIN"/>
    <property type="match status" value="1"/>
</dbReference>
<dbReference type="Pfam" id="PF00144">
    <property type="entry name" value="Beta-lactamase"/>
    <property type="match status" value="1"/>
</dbReference>
<keyword evidence="3" id="KW-1185">Reference proteome</keyword>
<sequence length="558" mass="63725">MSTFSKQYKLYLTLLLSIIFQMFSFGQKVNIVETEDIKTELQKNNTGKIFFTDKRIGDHILQQKDFLDFYTLTNKSNLFFVAYFDNSLTNYKHFLAPEIPLDSLFKSGNYQFTLFVDGKEIYKSNLMPGAPQPDIQDKATSLNRPFIDNLNGQGSWSESFWNRFLHNGGDQALSDGSHTLKMEIRPYVKTETIKTGEIIAAGSLKLNVARNPKIDISTITLNKIVPYNGFFVSKEKYDTEKIKLLKGSIDEGIFKKINSIVVIKNGGILIEEYFNGETRETLHDPRSVGKSLTSTLMGQAISEGYIKNELQPLKTFYPLHQFANFSTAKEQITIKDLLTMSSGLDGNDEDGNSPGNEENMYPTPDWVKFALDLPFQEKLNHQWHYFTAGVVVLGDILDQSTPKGLKNYADEKLFKPLGINHYEWQYTPQNIPNTAGGIKMNALDFAKYGQLYKNGGIWNKKQILSQKWINRTFTKQKQITGRDNEYYGYLFWNKSYQSKGKLYEAYYCAGNGGNYILVFKDQPLVIVITASAYGQPYAHSQADKMIQDYLLPAVFEQK</sequence>
<dbReference type="EMBL" id="CP096203">
    <property type="protein sequence ID" value="UPQ75392.1"/>
    <property type="molecule type" value="Genomic_DNA"/>
</dbReference>